<gene>
    <name evidence="2" type="ORF">ON006_15025</name>
</gene>
<dbReference type="Pfam" id="PF00092">
    <property type="entry name" value="VWA"/>
    <property type="match status" value="1"/>
</dbReference>
<dbReference type="PROSITE" id="PS50234">
    <property type="entry name" value="VWFA"/>
    <property type="match status" value="1"/>
</dbReference>
<dbReference type="KEGG" id="dpf:ON006_15025"/>
<protein>
    <submittedName>
        <fullName evidence="2">VWA domain-containing protein</fullName>
    </submittedName>
</protein>
<dbReference type="PANTHER" id="PTHR10579:SF43">
    <property type="entry name" value="ZINC FINGER (C3HC4-TYPE RING FINGER) FAMILY PROTEIN"/>
    <property type="match status" value="1"/>
</dbReference>
<dbReference type="AlphaFoldDB" id="A0A9E8NHU1"/>
<sequence length="925" mass="105057">MRPRLLLLFIFTCIYNDVWAQQEASQQSLNHYVEFLSKSADEVTDRFKMLRDYQEDANRYRKKPDLSLRLPSSGPLEEFYYNKALEAKAVTTGERQQLNAAAKSVWDVLNKLDETGKALETHVRLNAYKDDNLKKSDALVSQMQSLFGKFSKDKAACYQQIQSIYHRYQPYSAADPYLATEREMEEVLRSQQQLLDSLPFYLNEESRFEWPVAKVQQSMLRDEKVLADFGKLQSKLAYPASDMVGSFKSALSEMQSIKSHAIDDHNFAAKQSARHGNEVYISLMNRYNQDLLVNHKAFINYSNSARRMLDYPAFSPIFAPEPSSAASQKITKTPPFQDKPLATFNVKKASSPPSAATVRVLNDYVEYINESLRQMHLMQVLIRNYQSSAEYYRDPARAQKRANLTYAYDDFKVPVAVYQLLLSASTSVPQPYRAGINTQAEVLLNVLKEMDGLSAELVAYTTEKQYVQDQLSRSDAILDRYAILFDVFDQKKEQLYKDVRRIHESYPNANAASSWYVAGEALLKTMDNGREGFFGVKDFLKSEKSQLPETDELEKDAKQLIADEYQNMKGLKRYGRSNGLCPYSPYEDLAANSLRFAETVPKVKMPSAGTTRHPFESFYYFYNNELVYQYNKFIELANAGLLKMINQPDIFTFRRLTPQKPDNNPPKKIEVPLEKPAAISERTSSEPVKQEVPVSRAEKPVVNEAAPVTVIEKDTVYVERVRVDTVYVDRAVSQEHVTRSLEGFAPNNMVLLLDVSSSMNSPFKMPLLKRSIKSLLTLLRAEDQISIVLYSGKARVVLKPTSGSKAAEIARQIDLLQSDGDTDGNEGIRLAYKVANKEYIRGGNNRIVLATDGEFPVSDEVMQMIGENARQDVYLTIFTFGRNAQTGQRLKKLSQLGQGTYAHVTAESADLQLILEAQAKKQVAK</sequence>
<dbReference type="RefSeq" id="WP_244823111.1">
    <property type="nucleotide sequence ID" value="NZ_CP112998.1"/>
</dbReference>
<accession>A0A9E8NHU1</accession>
<proteinExistence type="predicted"/>
<name>A0A9E8NHU1_9BACT</name>
<organism evidence="2 3">
    <name type="scientific">Dyadobacter pollutisoli</name>
    <dbReference type="NCBI Taxonomy" id="2910158"/>
    <lineage>
        <taxon>Bacteria</taxon>
        <taxon>Pseudomonadati</taxon>
        <taxon>Bacteroidota</taxon>
        <taxon>Cytophagia</taxon>
        <taxon>Cytophagales</taxon>
        <taxon>Spirosomataceae</taxon>
        <taxon>Dyadobacter</taxon>
    </lineage>
</organism>
<evidence type="ECO:0000313" key="3">
    <source>
        <dbReference type="Proteomes" id="UP001164653"/>
    </source>
</evidence>
<reference evidence="2" key="1">
    <citation type="submission" date="2022-11" db="EMBL/GenBank/DDBJ databases">
        <title>Dyadobacter pollutisoli sp. nov., isolated from plastic dumped soil.</title>
        <authorList>
            <person name="Kim J.M."/>
            <person name="Kim K.R."/>
            <person name="Lee J.K."/>
            <person name="Hao L."/>
            <person name="Jeon C.O."/>
        </authorList>
    </citation>
    <scope>NUCLEOTIDE SEQUENCE</scope>
    <source>
        <strain evidence="2">U1</strain>
    </source>
</reference>
<dbReference type="SMART" id="SM00327">
    <property type="entry name" value="VWA"/>
    <property type="match status" value="1"/>
</dbReference>
<evidence type="ECO:0000313" key="2">
    <source>
        <dbReference type="EMBL" id="WAC15246.1"/>
    </source>
</evidence>
<evidence type="ECO:0000259" key="1">
    <source>
        <dbReference type="PROSITE" id="PS50234"/>
    </source>
</evidence>
<dbReference type="InterPro" id="IPR036465">
    <property type="entry name" value="vWFA_dom_sf"/>
</dbReference>
<dbReference type="PANTHER" id="PTHR10579">
    <property type="entry name" value="CALCIUM-ACTIVATED CHLORIDE CHANNEL REGULATOR"/>
    <property type="match status" value="1"/>
</dbReference>
<dbReference type="Gene3D" id="3.40.50.410">
    <property type="entry name" value="von Willebrand factor, type A domain"/>
    <property type="match status" value="1"/>
</dbReference>
<keyword evidence="3" id="KW-1185">Reference proteome</keyword>
<dbReference type="InterPro" id="IPR051266">
    <property type="entry name" value="CLCR"/>
</dbReference>
<dbReference type="EMBL" id="CP112998">
    <property type="protein sequence ID" value="WAC15246.1"/>
    <property type="molecule type" value="Genomic_DNA"/>
</dbReference>
<dbReference type="SUPFAM" id="SSF53300">
    <property type="entry name" value="vWA-like"/>
    <property type="match status" value="1"/>
</dbReference>
<feature type="domain" description="VWFA" evidence="1">
    <location>
        <begin position="748"/>
        <end position="918"/>
    </location>
</feature>
<dbReference type="InterPro" id="IPR002035">
    <property type="entry name" value="VWF_A"/>
</dbReference>
<dbReference type="Proteomes" id="UP001164653">
    <property type="component" value="Chromosome"/>
</dbReference>